<keyword evidence="4" id="KW-1185">Reference proteome</keyword>
<dbReference type="SUPFAM" id="SSF53187">
    <property type="entry name" value="Zn-dependent exopeptidases"/>
    <property type="match status" value="1"/>
</dbReference>
<sequence length="195" mass="22084">MIDGNTGRTDHGVLKRFVAQPTQGWEVNDILEAAEAANADVWQVGHSHVDIFSHNDFQSPLNDAKLLLQSQSQIPNTHASQPPVRLSPGSWDLSSLANTTYHSSYHPLYEIEEFMQEMAEQYPGFVQLVNLGHSAEGREMFAMRLSKTRSYPTEKAQLQEAPRNWASLLRVPTCTRVDCHFYSFIFGTRSCRKCI</sequence>
<protein>
    <recommendedName>
        <fullName evidence="2">Peptidase M14 domain-containing protein</fullName>
    </recommendedName>
</protein>
<organism evidence="3 4">
    <name type="scientific">Grifola frondosa</name>
    <name type="common">Maitake</name>
    <name type="synonym">Polyporus frondosus</name>
    <dbReference type="NCBI Taxonomy" id="5627"/>
    <lineage>
        <taxon>Eukaryota</taxon>
        <taxon>Fungi</taxon>
        <taxon>Dikarya</taxon>
        <taxon>Basidiomycota</taxon>
        <taxon>Agaricomycotina</taxon>
        <taxon>Agaricomycetes</taxon>
        <taxon>Polyporales</taxon>
        <taxon>Grifolaceae</taxon>
        <taxon>Grifola</taxon>
    </lineage>
</organism>
<dbReference type="GO" id="GO:0004181">
    <property type="term" value="F:metallocarboxypeptidase activity"/>
    <property type="evidence" value="ECO:0007669"/>
    <property type="project" value="InterPro"/>
</dbReference>
<evidence type="ECO:0000313" key="3">
    <source>
        <dbReference type="EMBL" id="OBZ77987.1"/>
    </source>
</evidence>
<dbReference type="Pfam" id="PF00246">
    <property type="entry name" value="Peptidase_M14"/>
    <property type="match status" value="1"/>
</dbReference>
<comment type="caution">
    <text evidence="3">The sequence shown here is derived from an EMBL/GenBank/DDBJ whole genome shotgun (WGS) entry which is preliminary data.</text>
</comment>
<comment type="similarity">
    <text evidence="1">Belongs to the peptidase M14 family.</text>
</comment>
<evidence type="ECO:0000256" key="1">
    <source>
        <dbReference type="ARBA" id="ARBA00005988"/>
    </source>
</evidence>
<gene>
    <name evidence="3" type="ORF">A0H81_01861</name>
</gene>
<dbReference type="Proteomes" id="UP000092993">
    <property type="component" value="Unassembled WGS sequence"/>
</dbReference>
<dbReference type="GO" id="GO:0008270">
    <property type="term" value="F:zinc ion binding"/>
    <property type="evidence" value="ECO:0007669"/>
    <property type="project" value="InterPro"/>
</dbReference>
<dbReference type="STRING" id="5627.A0A1C7MMU9"/>
<dbReference type="GO" id="GO:0006508">
    <property type="term" value="P:proteolysis"/>
    <property type="evidence" value="ECO:0007669"/>
    <property type="project" value="InterPro"/>
</dbReference>
<evidence type="ECO:0000313" key="4">
    <source>
        <dbReference type="Proteomes" id="UP000092993"/>
    </source>
</evidence>
<dbReference type="Gene3D" id="3.40.630.10">
    <property type="entry name" value="Zn peptidases"/>
    <property type="match status" value="1"/>
</dbReference>
<dbReference type="OrthoDB" id="3626597at2759"/>
<proteinExistence type="inferred from homology"/>
<evidence type="ECO:0000259" key="2">
    <source>
        <dbReference type="Pfam" id="PF00246"/>
    </source>
</evidence>
<accession>A0A1C7MMU9</accession>
<dbReference type="InterPro" id="IPR000834">
    <property type="entry name" value="Peptidase_M14"/>
</dbReference>
<reference evidence="3 4" key="1">
    <citation type="submission" date="2016-03" db="EMBL/GenBank/DDBJ databases">
        <title>Whole genome sequencing of Grifola frondosa 9006-11.</title>
        <authorList>
            <person name="Min B."/>
            <person name="Park H."/>
            <person name="Kim J.-G."/>
            <person name="Cho H."/>
            <person name="Oh Y.-L."/>
            <person name="Kong W.-S."/>
            <person name="Choi I.-G."/>
        </authorList>
    </citation>
    <scope>NUCLEOTIDE SEQUENCE [LARGE SCALE GENOMIC DNA]</scope>
    <source>
        <strain evidence="3 4">9006-11</strain>
    </source>
</reference>
<dbReference type="AlphaFoldDB" id="A0A1C7MMU9"/>
<dbReference type="EMBL" id="LUGG01000002">
    <property type="protein sequence ID" value="OBZ77987.1"/>
    <property type="molecule type" value="Genomic_DNA"/>
</dbReference>
<feature type="domain" description="Peptidase M14" evidence="2">
    <location>
        <begin position="111"/>
        <end position="151"/>
    </location>
</feature>
<name>A0A1C7MMU9_GRIFR</name>